<gene>
    <name evidence="4" type="ORF">CHLNCDRAFT_144568</name>
</gene>
<dbReference type="RefSeq" id="XP_005848999.1">
    <property type="nucleotide sequence ID" value="XM_005848937.1"/>
</dbReference>
<evidence type="ECO:0000256" key="1">
    <source>
        <dbReference type="SAM" id="MobiDB-lite"/>
    </source>
</evidence>
<dbReference type="InterPro" id="IPR004302">
    <property type="entry name" value="Cellulose/chitin-bd_N"/>
</dbReference>
<keyword evidence="2" id="KW-0732">Signal</keyword>
<feature type="compositionally biased region" description="Basic residues" evidence="1">
    <location>
        <begin position="243"/>
        <end position="275"/>
    </location>
</feature>
<dbReference type="STRING" id="554065.E1ZBQ1"/>
<dbReference type="InParanoid" id="E1ZBQ1"/>
<accession>E1ZBQ1</accession>
<dbReference type="PRINTS" id="PR01217">
    <property type="entry name" value="PRICHEXTENSN"/>
</dbReference>
<name>E1ZBQ1_CHLVA</name>
<feature type="region of interest" description="Disordered" evidence="1">
    <location>
        <begin position="234"/>
        <end position="292"/>
    </location>
</feature>
<sequence length="292" mass="31649">MAPPTRSPLAPARLRLLAALLVAAASMLPLAEGHGFMSEPQARNYLHNWRYCPHCVNFGGPGPSSQGGALVWPQSANPVCGDTDPLLANPGQLVASYSPGSVIDLGVFFSTQHGGRHVFRLCPDPANVTKPCLEEHVLQRADGGGPYSWTPVQGGPVPWGEYGRTTLKSLPGELYTWQYRLPPGLTCERCVLQAMVVDDSQQLPGTGRTGLHAQQHCDWAPFFECKRVWPSADAAAAGAAKKPPPRPRPPKPRPPKPRPPRPKPRPPRPRPKPPKPRPPAPRKQPPPPRPKA</sequence>
<protein>
    <recommendedName>
        <fullName evidence="3">Chitin-binding type-4 domain-containing protein</fullName>
    </recommendedName>
</protein>
<feature type="compositionally biased region" description="Pro residues" evidence="1">
    <location>
        <begin position="276"/>
        <end position="292"/>
    </location>
</feature>
<dbReference type="Pfam" id="PF03067">
    <property type="entry name" value="LPMO_10"/>
    <property type="match status" value="1"/>
</dbReference>
<dbReference type="EMBL" id="GL433841">
    <property type="protein sequence ID" value="EFN56897.1"/>
    <property type="molecule type" value="Genomic_DNA"/>
</dbReference>
<feature type="domain" description="Chitin-binding type-4" evidence="3">
    <location>
        <begin position="34"/>
        <end position="194"/>
    </location>
</feature>
<dbReference type="Proteomes" id="UP000008141">
    <property type="component" value="Unassembled WGS sequence"/>
</dbReference>
<dbReference type="AlphaFoldDB" id="E1ZBQ1"/>
<organism evidence="5">
    <name type="scientific">Chlorella variabilis</name>
    <name type="common">Green alga</name>
    <dbReference type="NCBI Taxonomy" id="554065"/>
    <lineage>
        <taxon>Eukaryota</taxon>
        <taxon>Viridiplantae</taxon>
        <taxon>Chlorophyta</taxon>
        <taxon>core chlorophytes</taxon>
        <taxon>Trebouxiophyceae</taxon>
        <taxon>Chlorellales</taxon>
        <taxon>Chlorellaceae</taxon>
        <taxon>Chlorella clade</taxon>
        <taxon>Chlorella</taxon>
    </lineage>
</organism>
<dbReference type="KEGG" id="cvr:CHLNCDRAFT_144568"/>
<proteinExistence type="predicted"/>
<dbReference type="GeneID" id="17356231"/>
<keyword evidence="5" id="KW-1185">Reference proteome</keyword>
<evidence type="ECO:0000256" key="2">
    <source>
        <dbReference type="SAM" id="SignalP"/>
    </source>
</evidence>
<reference evidence="4 5" key="1">
    <citation type="journal article" date="2010" name="Plant Cell">
        <title>The Chlorella variabilis NC64A genome reveals adaptation to photosymbiosis, coevolution with viruses, and cryptic sex.</title>
        <authorList>
            <person name="Blanc G."/>
            <person name="Duncan G."/>
            <person name="Agarkova I."/>
            <person name="Borodovsky M."/>
            <person name="Gurnon J."/>
            <person name="Kuo A."/>
            <person name="Lindquist E."/>
            <person name="Lucas S."/>
            <person name="Pangilinan J."/>
            <person name="Polle J."/>
            <person name="Salamov A."/>
            <person name="Terry A."/>
            <person name="Yamada T."/>
            <person name="Dunigan D.D."/>
            <person name="Grigoriev I.V."/>
            <person name="Claverie J.M."/>
            <person name="Van Etten J.L."/>
        </authorList>
    </citation>
    <scope>NUCLEOTIDE SEQUENCE [LARGE SCALE GENOMIC DNA]</scope>
    <source>
        <strain evidence="4 5">NC64A</strain>
    </source>
</reference>
<dbReference type="OrthoDB" id="513663at2759"/>
<feature type="chain" id="PRO_5003155606" description="Chitin-binding type-4 domain-containing protein" evidence="2">
    <location>
        <begin position="34"/>
        <end position="292"/>
    </location>
</feature>
<evidence type="ECO:0000313" key="4">
    <source>
        <dbReference type="EMBL" id="EFN56897.1"/>
    </source>
</evidence>
<evidence type="ECO:0000313" key="5">
    <source>
        <dbReference type="Proteomes" id="UP000008141"/>
    </source>
</evidence>
<evidence type="ECO:0000259" key="3">
    <source>
        <dbReference type="Pfam" id="PF03067"/>
    </source>
</evidence>
<feature type="signal peptide" evidence="2">
    <location>
        <begin position="1"/>
        <end position="33"/>
    </location>
</feature>